<sequence length="166" mass="18178">MANELKNQIDPMHSEASGDELYAEAQVVKVDADSVWVLPQRKSACGSCSSESCGSGSLAKLFNRQQSKPLKLPKTLECRPGDWVNLSINQSRLVQYSFLAYGVPLIGLFSFAILGKWLVEHYLQHAGGMTDLGAIVGGFGGLLLGWWATRIWSKPVKPRLVSVSRN</sequence>
<evidence type="ECO:0000313" key="2">
    <source>
        <dbReference type="EMBL" id="MBF6057917.1"/>
    </source>
</evidence>
<dbReference type="EMBL" id="JACBGI020000008">
    <property type="protein sequence ID" value="MBF6057917.1"/>
    <property type="molecule type" value="Genomic_DNA"/>
</dbReference>
<name>A0ABS0C0Q5_9GAMM</name>
<dbReference type="Pfam" id="PF04246">
    <property type="entry name" value="RseC_MucC"/>
    <property type="match status" value="1"/>
</dbReference>
<dbReference type="PANTHER" id="PTHR35867">
    <property type="entry name" value="PROTEIN RSEC"/>
    <property type="match status" value="1"/>
</dbReference>
<organism evidence="2 3">
    <name type="scientific">Thiomicrorhabdus heinhorstiae</name>
    <dbReference type="NCBI Taxonomy" id="2748010"/>
    <lineage>
        <taxon>Bacteria</taxon>
        <taxon>Pseudomonadati</taxon>
        <taxon>Pseudomonadota</taxon>
        <taxon>Gammaproteobacteria</taxon>
        <taxon>Thiotrichales</taxon>
        <taxon>Piscirickettsiaceae</taxon>
        <taxon>Thiomicrorhabdus</taxon>
    </lineage>
</organism>
<dbReference type="InterPro" id="IPR007359">
    <property type="entry name" value="SigmaE_reg_RseC_MucC"/>
</dbReference>
<gene>
    <name evidence="2" type="ORF">H8792_006135</name>
</gene>
<dbReference type="Proteomes" id="UP001193680">
    <property type="component" value="Unassembled WGS sequence"/>
</dbReference>
<feature type="transmembrane region" description="Helical" evidence="1">
    <location>
        <begin position="98"/>
        <end position="119"/>
    </location>
</feature>
<dbReference type="RefSeq" id="WP_185978059.1">
    <property type="nucleotide sequence ID" value="NZ_JACBGI020000008.1"/>
</dbReference>
<reference evidence="2 3" key="1">
    <citation type="submission" date="2020-11" db="EMBL/GenBank/DDBJ databases">
        <title>Sulfur oxidizing isolate from Hospital Hole Sinkhole.</title>
        <authorList>
            <person name="Scott K.M."/>
        </authorList>
    </citation>
    <scope>NUCLEOTIDE SEQUENCE [LARGE SCALE GENOMIC DNA]</scope>
    <source>
        <strain evidence="2 3">HH1</strain>
    </source>
</reference>
<keyword evidence="1" id="KW-1133">Transmembrane helix</keyword>
<protein>
    <submittedName>
        <fullName evidence="2">SoxR reducing system RseC family protein</fullName>
    </submittedName>
</protein>
<evidence type="ECO:0000256" key="1">
    <source>
        <dbReference type="SAM" id="Phobius"/>
    </source>
</evidence>
<keyword evidence="1" id="KW-0472">Membrane</keyword>
<comment type="caution">
    <text evidence="2">The sequence shown here is derived from an EMBL/GenBank/DDBJ whole genome shotgun (WGS) entry which is preliminary data.</text>
</comment>
<accession>A0ABS0C0Q5</accession>
<proteinExistence type="predicted"/>
<keyword evidence="1" id="KW-0812">Transmembrane</keyword>
<feature type="transmembrane region" description="Helical" evidence="1">
    <location>
        <begin position="131"/>
        <end position="149"/>
    </location>
</feature>
<keyword evidence="3" id="KW-1185">Reference proteome</keyword>
<dbReference type="PANTHER" id="PTHR35867:SF1">
    <property type="entry name" value="PROTEIN RSEC"/>
    <property type="match status" value="1"/>
</dbReference>
<evidence type="ECO:0000313" key="3">
    <source>
        <dbReference type="Proteomes" id="UP001193680"/>
    </source>
</evidence>